<dbReference type="PANTHER" id="PTHR35910">
    <property type="entry name" value="2EXR DOMAIN-CONTAINING PROTEIN"/>
    <property type="match status" value="1"/>
</dbReference>
<feature type="region of interest" description="Disordered" evidence="1">
    <location>
        <begin position="152"/>
        <end position="172"/>
    </location>
</feature>
<reference evidence="3" key="2">
    <citation type="submission" date="2023-05" db="EMBL/GenBank/DDBJ databases">
        <authorList>
            <consortium name="Lawrence Berkeley National Laboratory"/>
            <person name="Steindorff A."/>
            <person name="Hensen N."/>
            <person name="Bonometti L."/>
            <person name="Westerberg I."/>
            <person name="Brannstrom I.O."/>
            <person name="Guillou S."/>
            <person name="Cros-Aarteil S."/>
            <person name="Calhoun S."/>
            <person name="Haridas S."/>
            <person name="Kuo A."/>
            <person name="Mondo S."/>
            <person name="Pangilinan J."/>
            <person name="Riley R."/>
            <person name="Labutti K."/>
            <person name="Andreopoulos B."/>
            <person name="Lipzen A."/>
            <person name="Chen C."/>
            <person name="Yanf M."/>
            <person name="Daum C."/>
            <person name="Ng V."/>
            <person name="Clum A."/>
            <person name="Ohm R."/>
            <person name="Martin F."/>
            <person name="Silar P."/>
            <person name="Natvig D."/>
            <person name="Lalanne C."/>
            <person name="Gautier V."/>
            <person name="Ament-Velasquez S.L."/>
            <person name="Kruys A."/>
            <person name="Hutchinson M.I."/>
            <person name="Powell A.J."/>
            <person name="Barry K."/>
            <person name="Miller A.N."/>
            <person name="Grigoriev I.V."/>
            <person name="Debuchy R."/>
            <person name="Gladieux P."/>
            <person name="Thoren M.H."/>
            <person name="Johannesson H."/>
        </authorList>
    </citation>
    <scope>NUCLEOTIDE SEQUENCE</scope>
    <source>
        <strain evidence="3">CBS 892.96</strain>
    </source>
</reference>
<dbReference type="AlphaFoldDB" id="A0AAN6W8R2"/>
<dbReference type="InterPro" id="IPR045518">
    <property type="entry name" value="2EXR"/>
</dbReference>
<feature type="region of interest" description="Disordered" evidence="1">
    <location>
        <begin position="195"/>
        <end position="221"/>
    </location>
</feature>
<sequence length="258" mass="29486">MAEEEFHLFPFLPAELRLQIWRLSLPPRVVVLLLSQSSPAYTSPTPSPTLLSVCHESRHETLRSLILLPEINTYFHPGYDILYHPRPFSPLGYSNPSPPLCLEPPVRDLITKVAVDYVCAEVRREWEVYNKYSFLKSFPSLEEGYLVINSQQQQENNDGSEEGSQRDIELIDPRGDRAEIMGIMERVRESFCYELPPPSPVEENDDEGEVDKVERKEMMEEEEKEKWVDGRIEYNGLELVPKAMIWGGCSGGVVGVCG</sequence>
<accession>A0AAN6W8R2</accession>
<proteinExistence type="predicted"/>
<keyword evidence="4" id="KW-1185">Reference proteome</keyword>
<evidence type="ECO:0000313" key="4">
    <source>
        <dbReference type="Proteomes" id="UP001302321"/>
    </source>
</evidence>
<feature type="compositionally biased region" description="Basic and acidic residues" evidence="1">
    <location>
        <begin position="163"/>
        <end position="172"/>
    </location>
</feature>
<dbReference type="Pfam" id="PF20150">
    <property type="entry name" value="2EXR"/>
    <property type="match status" value="1"/>
</dbReference>
<organism evidence="3 4">
    <name type="scientific">Triangularia setosa</name>
    <dbReference type="NCBI Taxonomy" id="2587417"/>
    <lineage>
        <taxon>Eukaryota</taxon>
        <taxon>Fungi</taxon>
        <taxon>Dikarya</taxon>
        <taxon>Ascomycota</taxon>
        <taxon>Pezizomycotina</taxon>
        <taxon>Sordariomycetes</taxon>
        <taxon>Sordariomycetidae</taxon>
        <taxon>Sordariales</taxon>
        <taxon>Podosporaceae</taxon>
        <taxon>Triangularia</taxon>
    </lineage>
</organism>
<feature type="compositionally biased region" description="Basic and acidic residues" evidence="1">
    <location>
        <begin position="210"/>
        <end position="221"/>
    </location>
</feature>
<comment type="caution">
    <text evidence="3">The sequence shown here is derived from an EMBL/GenBank/DDBJ whole genome shotgun (WGS) entry which is preliminary data.</text>
</comment>
<evidence type="ECO:0000313" key="3">
    <source>
        <dbReference type="EMBL" id="KAK4177330.1"/>
    </source>
</evidence>
<dbReference type="PANTHER" id="PTHR35910:SF6">
    <property type="entry name" value="2EXR DOMAIN-CONTAINING PROTEIN"/>
    <property type="match status" value="1"/>
</dbReference>
<evidence type="ECO:0000259" key="2">
    <source>
        <dbReference type="Pfam" id="PF20150"/>
    </source>
</evidence>
<protein>
    <recommendedName>
        <fullName evidence="2">2EXR domain-containing protein</fullName>
    </recommendedName>
</protein>
<dbReference type="EMBL" id="MU866168">
    <property type="protein sequence ID" value="KAK4177330.1"/>
    <property type="molecule type" value="Genomic_DNA"/>
</dbReference>
<name>A0AAN6W8R2_9PEZI</name>
<gene>
    <name evidence="3" type="ORF">QBC36DRAFT_289636</name>
</gene>
<evidence type="ECO:0000256" key="1">
    <source>
        <dbReference type="SAM" id="MobiDB-lite"/>
    </source>
</evidence>
<dbReference type="Proteomes" id="UP001302321">
    <property type="component" value="Unassembled WGS sequence"/>
</dbReference>
<feature type="domain" description="2EXR" evidence="2">
    <location>
        <begin position="6"/>
        <end position="82"/>
    </location>
</feature>
<reference evidence="3" key="1">
    <citation type="journal article" date="2023" name="Mol. Phylogenet. Evol.">
        <title>Genome-scale phylogeny and comparative genomics of the fungal order Sordariales.</title>
        <authorList>
            <person name="Hensen N."/>
            <person name="Bonometti L."/>
            <person name="Westerberg I."/>
            <person name="Brannstrom I.O."/>
            <person name="Guillou S."/>
            <person name="Cros-Aarteil S."/>
            <person name="Calhoun S."/>
            <person name="Haridas S."/>
            <person name="Kuo A."/>
            <person name="Mondo S."/>
            <person name="Pangilinan J."/>
            <person name="Riley R."/>
            <person name="LaButti K."/>
            <person name="Andreopoulos B."/>
            <person name="Lipzen A."/>
            <person name="Chen C."/>
            <person name="Yan M."/>
            <person name="Daum C."/>
            <person name="Ng V."/>
            <person name="Clum A."/>
            <person name="Steindorff A."/>
            <person name="Ohm R.A."/>
            <person name="Martin F."/>
            <person name="Silar P."/>
            <person name="Natvig D.O."/>
            <person name="Lalanne C."/>
            <person name="Gautier V."/>
            <person name="Ament-Velasquez S.L."/>
            <person name="Kruys A."/>
            <person name="Hutchinson M.I."/>
            <person name="Powell A.J."/>
            <person name="Barry K."/>
            <person name="Miller A.N."/>
            <person name="Grigoriev I.V."/>
            <person name="Debuchy R."/>
            <person name="Gladieux P."/>
            <person name="Hiltunen Thoren M."/>
            <person name="Johannesson H."/>
        </authorList>
    </citation>
    <scope>NUCLEOTIDE SEQUENCE</scope>
    <source>
        <strain evidence="3">CBS 892.96</strain>
    </source>
</reference>